<organism evidence="3 4">
    <name type="scientific">Mustela putorius furo</name>
    <name type="common">European domestic ferret</name>
    <name type="synonym">Mustela furo</name>
    <dbReference type="NCBI Taxonomy" id="9669"/>
    <lineage>
        <taxon>Eukaryota</taxon>
        <taxon>Metazoa</taxon>
        <taxon>Chordata</taxon>
        <taxon>Craniata</taxon>
        <taxon>Vertebrata</taxon>
        <taxon>Euteleostomi</taxon>
        <taxon>Mammalia</taxon>
        <taxon>Eutheria</taxon>
        <taxon>Laurasiatheria</taxon>
        <taxon>Carnivora</taxon>
        <taxon>Caniformia</taxon>
        <taxon>Musteloidea</taxon>
        <taxon>Mustelidae</taxon>
        <taxon>Mustelinae</taxon>
        <taxon>Mustela</taxon>
    </lineage>
</organism>
<gene>
    <name evidence="4" type="primary">LOC101672778</name>
</gene>
<keyword evidence="3" id="KW-1185">Reference proteome</keyword>
<dbReference type="SMART" id="SM01243">
    <property type="entry name" value="IRF-3"/>
    <property type="match status" value="1"/>
</dbReference>
<dbReference type="GeneID" id="101672778"/>
<evidence type="ECO:0000256" key="1">
    <source>
        <dbReference type="SAM" id="MobiDB-lite"/>
    </source>
</evidence>
<dbReference type="PANTHER" id="PTHR11949:SF24">
    <property type="entry name" value="INTERFERON REGULATORY FACTOR 9"/>
    <property type="match status" value="1"/>
</dbReference>
<accession>A0A8U0TCK1</accession>
<sequence>MESHRASNWPLCAARHPPGQDTTKSEGIGPPKSRGQKRKRNSRIQNFRFRRFRAPSRRLRDSLSRRGPSRRAPQTWPLAPCIPDGRRPLAEGGREGPRRQETDGGGRGSPAPPRLAGGADREWALRGVVLGGRRQDPLPYPLEARGPAGLPGAAGRGALQGARACAPPKKNIPRKQQEPPGEVTELACGTDQDDSRSTTEDKDTKQAPRQTQQGSLPPAARLPAPLADHRYQAQDPTHHWSPLLSEDFSNPDCWLHVRLFYRGKLVLETTTRVAEGCRLSPQEVTAAEGLLGPPRCMAQVCFPEPPPGARVLERLLRHLERGVLLWVAPEGVFAKRLCRGRVYWRGPLAPHRAQPNKLEREHTCQLLDTLLFLEELRAHLQDGHQEPEYQIRLCFGEEYPGPPDQPEERLIMAHVEPVFARELFLHWKRHYSGVPAAPMVSLTC</sequence>
<dbReference type="GO" id="GO:0005634">
    <property type="term" value="C:nucleus"/>
    <property type="evidence" value="ECO:0007669"/>
    <property type="project" value="TreeGrafter"/>
</dbReference>
<dbReference type="Pfam" id="PF10401">
    <property type="entry name" value="IRF-3"/>
    <property type="match status" value="1"/>
</dbReference>
<evidence type="ECO:0000313" key="3">
    <source>
        <dbReference type="Proteomes" id="UP000000715"/>
    </source>
</evidence>
<dbReference type="Proteomes" id="UP000000715">
    <property type="component" value="Unplaced"/>
</dbReference>
<proteinExistence type="predicted"/>
<feature type="compositionally biased region" description="Basic and acidic residues" evidence="1">
    <location>
        <begin position="193"/>
        <end position="206"/>
    </location>
</feature>
<dbReference type="Gene3D" id="2.60.200.10">
    <property type="match status" value="1"/>
</dbReference>
<feature type="compositionally biased region" description="Basic and acidic residues" evidence="1">
    <location>
        <begin position="84"/>
        <end position="104"/>
    </location>
</feature>
<dbReference type="GO" id="GO:0000978">
    <property type="term" value="F:RNA polymerase II cis-regulatory region sequence-specific DNA binding"/>
    <property type="evidence" value="ECO:0007669"/>
    <property type="project" value="TreeGrafter"/>
</dbReference>
<feature type="region of interest" description="Disordered" evidence="1">
    <location>
        <begin position="1"/>
        <end position="222"/>
    </location>
</feature>
<feature type="compositionally biased region" description="Low complexity" evidence="1">
    <location>
        <begin position="141"/>
        <end position="166"/>
    </location>
</feature>
<feature type="compositionally biased region" description="Basic residues" evidence="1">
    <location>
        <begin position="34"/>
        <end position="57"/>
    </location>
</feature>
<reference evidence="4" key="1">
    <citation type="submission" date="2025-08" db="UniProtKB">
        <authorList>
            <consortium name="RefSeq"/>
        </authorList>
    </citation>
    <scope>IDENTIFICATION</scope>
    <source>
        <tissue evidence="4">Brain</tissue>
    </source>
</reference>
<protein>
    <submittedName>
        <fullName evidence="4">Interferon regulatory factor 8 isoform X1</fullName>
    </submittedName>
</protein>
<dbReference type="InterPro" id="IPR017855">
    <property type="entry name" value="SMAD-like_dom_sf"/>
</dbReference>
<dbReference type="PANTHER" id="PTHR11949">
    <property type="entry name" value="INTERFERON REGULATORY FACTOR"/>
    <property type="match status" value="1"/>
</dbReference>
<dbReference type="GO" id="GO:0000981">
    <property type="term" value="F:DNA-binding transcription factor activity, RNA polymerase II-specific"/>
    <property type="evidence" value="ECO:0007669"/>
    <property type="project" value="TreeGrafter"/>
</dbReference>
<dbReference type="InterPro" id="IPR019471">
    <property type="entry name" value="Interferon_reg_factor-3"/>
</dbReference>
<dbReference type="InterPro" id="IPR008984">
    <property type="entry name" value="SMAD_FHA_dom_sf"/>
</dbReference>
<evidence type="ECO:0000313" key="4">
    <source>
        <dbReference type="RefSeq" id="XP_012908874.1"/>
    </source>
</evidence>
<name>A0A8U0TCK1_MUSPF</name>
<dbReference type="RefSeq" id="XP_012908874.1">
    <property type="nucleotide sequence ID" value="XM_013053420.2"/>
</dbReference>
<dbReference type="AlphaFoldDB" id="A0A8U0TCK1"/>
<feature type="domain" description="Interferon regulatory factor-3" evidence="2">
    <location>
        <begin position="252"/>
        <end position="428"/>
    </location>
</feature>
<dbReference type="GO" id="GO:0002376">
    <property type="term" value="P:immune system process"/>
    <property type="evidence" value="ECO:0007669"/>
    <property type="project" value="TreeGrafter"/>
</dbReference>
<evidence type="ECO:0000259" key="2">
    <source>
        <dbReference type="SMART" id="SM01243"/>
    </source>
</evidence>
<dbReference type="OrthoDB" id="5958224at2759"/>
<dbReference type="SUPFAM" id="SSF49879">
    <property type="entry name" value="SMAD/FHA domain"/>
    <property type="match status" value="1"/>
</dbReference>
<dbReference type="FunFam" id="2.60.200.10:FF:000011">
    <property type="entry name" value="interferon regulatory factor 4-like"/>
    <property type="match status" value="1"/>
</dbReference>